<dbReference type="AlphaFoldDB" id="A0A4R1RGJ7"/>
<keyword evidence="6" id="KW-0547">Nucleotide-binding</keyword>
<dbReference type="InterPro" id="IPR036890">
    <property type="entry name" value="HATPase_C_sf"/>
</dbReference>
<dbReference type="InterPro" id="IPR004358">
    <property type="entry name" value="Sig_transdc_His_kin-like_C"/>
</dbReference>
<feature type="domain" description="PAC" evidence="16">
    <location>
        <begin position="511"/>
        <end position="563"/>
    </location>
</feature>
<name>A0A4R1RGJ7_9FLAO</name>
<evidence type="ECO:0000256" key="5">
    <source>
        <dbReference type="ARBA" id="ARBA00022679"/>
    </source>
</evidence>
<dbReference type="Gene3D" id="2.10.70.100">
    <property type="match status" value="1"/>
</dbReference>
<evidence type="ECO:0000256" key="3">
    <source>
        <dbReference type="ARBA" id="ARBA00012438"/>
    </source>
</evidence>
<keyword evidence="11" id="KW-0131">Cell cycle</keyword>
<evidence type="ECO:0000256" key="6">
    <source>
        <dbReference type="ARBA" id="ARBA00022741"/>
    </source>
</evidence>
<dbReference type="CDD" id="cd00082">
    <property type="entry name" value="HisKA"/>
    <property type="match status" value="1"/>
</dbReference>
<dbReference type="PROSITE" id="PS50109">
    <property type="entry name" value="HIS_KIN"/>
    <property type="match status" value="1"/>
</dbReference>
<dbReference type="GO" id="GO:0000155">
    <property type="term" value="F:phosphorelay sensor kinase activity"/>
    <property type="evidence" value="ECO:0007669"/>
    <property type="project" value="InterPro"/>
</dbReference>
<dbReference type="InterPro" id="IPR013655">
    <property type="entry name" value="PAS_fold_3"/>
</dbReference>
<dbReference type="OrthoDB" id="5522855at2"/>
<dbReference type="Gene3D" id="1.10.287.130">
    <property type="match status" value="1"/>
</dbReference>
<dbReference type="PROSITE" id="PS50113">
    <property type="entry name" value="PAC"/>
    <property type="match status" value="2"/>
</dbReference>
<dbReference type="PROSITE" id="PS50839">
    <property type="entry name" value="CHASE"/>
    <property type="match status" value="1"/>
</dbReference>
<dbReference type="Pfam" id="PF02518">
    <property type="entry name" value="HATPase_c"/>
    <property type="match status" value="1"/>
</dbReference>
<gene>
    <name evidence="18" type="ORF">EV196_106295</name>
</gene>
<keyword evidence="8" id="KW-0067">ATP-binding</keyword>
<feature type="transmembrane region" description="Helical" evidence="13">
    <location>
        <begin position="253"/>
        <end position="275"/>
    </location>
</feature>
<dbReference type="InterPro" id="IPR000014">
    <property type="entry name" value="PAS"/>
</dbReference>
<evidence type="ECO:0000259" key="16">
    <source>
        <dbReference type="PROSITE" id="PS50113"/>
    </source>
</evidence>
<feature type="domain" description="CHASE" evidence="17">
    <location>
        <begin position="111"/>
        <end position="190"/>
    </location>
</feature>
<evidence type="ECO:0000256" key="13">
    <source>
        <dbReference type="SAM" id="Phobius"/>
    </source>
</evidence>
<dbReference type="Pfam" id="PF00512">
    <property type="entry name" value="HisKA"/>
    <property type="match status" value="1"/>
</dbReference>
<evidence type="ECO:0000256" key="7">
    <source>
        <dbReference type="ARBA" id="ARBA00022777"/>
    </source>
</evidence>
<evidence type="ECO:0000256" key="4">
    <source>
        <dbReference type="ARBA" id="ARBA00022553"/>
    </source>
</evidence>
<evidence type="ECO:0000313" key="18">
    <source>
        <dbReference type="EMBL" id="TCL65101.1"/>
    </source>
</evidence>
<feature type="domain" description="PAC" evidence="16">
    <location>
        <begin position="385"/>
        <end position="437"/>
    </location>
</feature>
<dbReference type="GO" id="GO:0016020">
    <property type="term" value="C:membrane"/>
    <property type="evidence" value="ECO:0007669"/>
    <property type="project" value="UniProtKB-SubCell"/>
</dbReference>
<dbReference type="PANTHER" id="PTHR43711">
    <property type="entry name" value="TWO-COMPONENT HISTIDINE KINASE"/>
    <property type="match status" value="1"/>
</dbReference>
<dbReference type="InterPro" id="IPR050736">
    <property type="entry name" value="Sensor_HK_Regulatory"/>
</dbReference>
<dbReference type="RefSeq" id="WP_132218369.1">
    <property type="nucleotide sequence ID" value="NZ_OX156936.1"/>
</dbReference>
<dbReference type="InterPro" id="IPR000700">
    <property type="entry name" value="PAS-assoc_C"/>
</dbReference>
<keyword evidence="12" id="KW-0175">Coiled coil</keyword>
<keyword evidence="19" id="KW-1185">Reference proteome</keyword>
<keyword evidence="7" id="KW-0418">Kinase</keyword>
<keyword evidence="10 13" id="KW-0472">Membrane</keyword>
<dbReference type="SUPFAM" id="SSF47384">
    <property type="entry name" value="Homodimeric domain of signal transducing histidine kinase"/>
    <property type="match status" value="1"/>
</dbReference>
<evidence type="ECO:0000256" key="11">
    <source>
        <dbReference type="ARBA" id="ARBA00023306"/>
    </source>
</evidence>
<dbReference type="InterPro" id="IPR005467">
    <property type="entry name" value="His_kinase_dom"/>
</dbReference>
<organism evidence="18 19">
    <name type="scientific">Mariniflexile fucanivorans</name>
    <dbReference type="NCBI Taxonomy" id="264023"/>
    <lineage>
        <taxon>Bacteria</taxon>
        <taxon>Pseudomonadati</taxon>
        <taxon>Bacteroidota</taxon>
        <taxon>Flavobacteriia</taxon>
        <taxon>Flavobacteriales</taxon>
        <taxon>Flavobacteriaceae</taxon>
        <taxon>Mariniflexile</taxon>
    </lineage>
</organism>
<comment type="subcellular location">
    <subcellularLocation>
        <location evidence="2">Membrane</location>
    </subcellularLocation>
</comment>
<dbReference type="CDD" id="cd00130">
    <property type="entry name" value="PAS"/>
    <property type="match status" value="1"/>
</dbReference>
<evidence type="ECO:0000259" key="14">
    <source>
        <dbReference type="PROSITE" id="PS50109"/>
    </source>
</evidence>
<evidence type="ECO:0000256" key="1">
    <source>
        <dbReference type="ARBA" id="ARBA00000085"/>
    </source>
</evidence>
<dbReference type="Gene3D" id="3.30.450.20">
    <property type="entry name" value="PAS domain"/>
    <property type="match status" value="2"/>
</dbReference>
<dbReference type="InterPro" id="IPR003594">
    <property type="entry name" value="HATPase_dom"/>
</dbReference>
<sequence>MKRNTLYLFFKKPLIAGLATFVALLVVTQYIAYQKYLINENEQKKKTTNEIETIKQRLLALIMYNNSATKHLAYIVERNGIPDDFDKIANELLEINKYFSVVELVDRNGFITHVYPQQDNDIIGFNILKNPKSGDGAFATIKRKDFFMAGPVPLKQGGVGMVSRQPIFIDGEFAGFSAVVSKLSDFLNDLGIDPSNNKDFKYQLSRVNLETGNENFFLETDMSPYKKNVLPFKMFAGEWKLYVIPTEKNIYPVVWFSIFGILISIVGGFGIWYFLGESERLQKLISKKLITQESELKLVHEITSEKIKKSEANLIEAQHIAKLGSWEFDIKNAKLSCSPEAYRIFEKDPEKFEVTLEAFHKMVHPADSELLLKTYNDSVKNNKPYQITYRLVFDNNRIKYVDEQGETFYNNKKEPIKSFGTIQDITERKKTEDILRNSELLYRTLTSNAPVGIFNADAQGACTYVNEEWMKYSGMTFNEAMGTGWKNAVHPDDLQELIAVTKKSFLNNNVFKTDLRFLHKNGNVIYLQSKVTKLFDSNNNLYGYIGILIDITERVNNEKELLIYKNNLEKLVNSRTEELNDSKEALLNLLEDINLQSIELEKEKVKAQSADLMKSAFLANMSHELRTPMNSIIGFTSILLKEFAGPINEEQAKQLGMVKKSGQHLLSLINDVLDISKIEAGELVVSFETFDYLELLNSTITFITPQAFKKGLKINSETSLPKIMLLSDKRRVEQVLLNLLSNAIKFSNKGTIVVKVEVEDNMLTTHVIDEGIGISKPGLNKLFNPFIQLDGGLNRSQEGTGLGLSISKSLVEKLGGTIEVVSELGKGSDFLFKLPLNQNAND</sequence>
<keyword evidence="13" id="KW-0812">Transmembrane</keyword>
<dbReference type="InterPro" id="IPR003661">
    <property type="entry name" value="HisK_dim/P_dom"/>
</dbReference>
<dbReference type="Pfam" id="PF08447">
    <property type="entry name" value="PAS_3"/>
    <property type="match status" value="2"/>
</dbReference>
<evidence type="ECO:0000259" key="15">
    <source>
        <dbReference type="PROSITE" id="PS50112"/>
    </source>
</evidence>
<dbReference type="Gene3D" id="3.30.565.10">
    <property type="entry name" value="Histidine kinase-like ATPase, C-terminal domain"/>
    <property type="match status" value="1"/>
</dbReference>
<dbReference type="FunFam" id="1.10.287.130:FF:000038">
    <property type="entry name" value="Sensory transduction histidine kinase"/>
    <property type="match status" value="1"/>
</dbReference>
<evidence type="ECO:0000313" key="19">
    <source>
        <dbReference type="Proteomes" id="UP000295455"/>
    </source>
</evidence>
<reference evidence="18 19" key="1">
    <citation type="submission" date="2019-03" db="EMBL/GenBank/DDBJ databases">
        <title>Genomic Encyclopedia of Type Strains, Phase IV (KMG-IV): sequencing the most valuable type-strain genomes for metagenomic binning, comparative biology and taxonomic classification.</title>
        <authorList>
            <person name="Goeker M."/>
        </authorList>
    </citation>
    <scope>NUCLEOTIDE SEQUENCE [LARGE SCALE GENOMIC DNA]</scope>
    <source>
        <strain evidence="18 19">DSM 18792</strain>
    </source>
</reference>
<feature type="coiled-coil region" evidence="12">
    <location>
        <begin position="565"/>
        <end position="615"/>
    </location>
</feature>
<keyword evidence="13" id="KW-1133">Transmembrane helix</keyword>
<dbReference type="EMBL" id="SLUP01000006">
    <property type="protein sequence ID" value="TCL65101.1"/>
    <property type="molecule type" value="Genomic_DNA"/>
</dbReference>
<comment type="caution">
    <text evidence="18">The sequence shown here is derived from an EMBL/GenBank/DDBJ whole genome shotgun (WGS) entry which is preliminary data.</text>
</comment>
<dbReference type="InterPro" id="IPR035965">
    <property type="entry name" value="PAS-like_dom_sf"/>
</dbReference>
<dbReference type="CDD" id="cd16922">
    <property type="entry name" value="HATPase_EvgS-ArcB-TorS-like"/>
    <property type="match status" value="1"/>
</dbReference>
<evidence type="ECO:0000256" key="2">
    <source>
        <dbReference type="ARBA" id="ARBA00004370"/>
    </source>
</evidence>
<dbReference type="NCBIfam" id="TIGR00229">
    <property type="entry name" value="sensory_box"/>
    <property type="match status" value="1"/>
</dbReference>
<dbReference type="SUPFAM" id="SSF55874">
    <property type="entry name" value="ATPase domain of HSP90 chaperone/DNA topoisomerase II/histidine kinase"/>
    <property type="match status" value="1"/>
</dbReference>
<evidence type="ECO:0000256" key="10">
    <source>
        <dbReference type="ARBA" id="ARBA00023136"/>
    </source>
</evidence>
<keyword evidence="9" id="KW-0902">Two-component regulatory system</keyword>
<dbReference type="FunFam" id="3.30.565.10:FF:000010">
    <property type="entry name" value="Sensor histidine kinase RcsC"/>
    <property type="match status" value="1"/>
</dbReference>
<evidence type="ECO:0000256" key="8">
    <source>
        <dbReference type="ARBA" id="ARBA00022840"/>
    </source>
</evidence>
<dbReference type="SUPFAM" id="SSF55785">
    <property type="entry name" value="PYP-like sensor domain (PAS domain)"/>
    <property type="match status" value="2"/>
</dbReference>
<dbReference type="Proteomes" id="UP000295455">
    <property type="component" value="Unassembled WGS sequence"/>
</dbReference>
<proteinExistence type="predicted"/>
<dbReference type="GO" id="GO:0005524">
    <property type="term" value="F:ATP binding"/>
    <property type="evidence" value="ECO:0007669"/>
    <property type="project" value="UniProtKB-KW"/>
</dbReference>
<dbReference type="SMART" id="SM00091">
    <property type="entry name" value="PAS"/>
    <property type="match status" value="2"/>
</dbReference>
<dbReference type="InterPro" id="IPR001610">
    <property type="entry name" value="PAC"/>
</dbReference>
<feature type="domain" description="PAS" evidence="15">
    <location>
        <begin position="438"/>
        <end position="508"/>
    </location>
</feature>
<dbReference type="SMART" id="SM01079">
    <property type="entry name" value="CHASE"/>
    <property type="match status" value="1"/>
</dbReference>
<dbReference type="PANTHER" id="PTHR43711:SF1">
    <property type="entry name" value="HISTIDINE KINASE 1"/>
    <property type="match status" value="1"/>
</dbReference>
<evidence type="ECO:0000256" key="12">
    <source>
        <dbReference type="SAM" id="Coils"/>
    </source>
</evidence>
<protein>
    <recommendedName>
        <fullName evidence="3">histidine kinase</fullName>
        <ecNumber evidence="3">2.7.13.3</ecNumber>
    </recommendedName>
</protein>
<dbReference type="SMART" id="SM00387">
    <property type="entry name" value="HATPase_c"/>
    <property type="match status" value="1"/>
</dbReference>
<keyword evidence="4" id="KW-0597">Phosphoprotein</keyword>
<dbReference type="InterPro" id="IPR036097">
    <property type="entry name" value="HisK_dim/P_sf"/>
</dbReference>
<dbReference type="SMART" id="SM00388">
    <property type="entry name" value="HisKA"/>
    <property type="match status" value="1"/>
</dbReference>
<dbReference type="SMART" id="SM00086">
    <property type="entry name" value="PAC"/>
    <property type="match status" value="2"/>
</dbReference>
<accession>A0A4R1RGJ7</accession>
<evidence type="ECO:0000259" key="17">
    <source>
        <dbReference type="PROSITE" id="PS50839"/>
    </source>
</evidence>
<evidence type="ECO:0000256" key="9">
    <source>
        <dbReference type="ARBA" id="ARBA00023012"/>
    </source>
</evidence>
<keyword evidence="5" id="KW-0808">Transferase</keyword>
<dbReference type="PROSITE" id="PS50112">
    <property type="entry name" value="PAS"/>
    <property type="match status" value="1"/>
</dbReference>
<dbReference type="InterPro" id="IPR006189">
    <property type="entry name" value="CHASE_dom"/>
</dbReference>
<feature type="domain" description="Histidine kinase" evidence="14">
    <location>
        <begin position="620"/>
        <end position="838"/>
    </location>
</feature>
<comment type="catalytic activity">
    <reaction evidence="1">
        <text>ATP + protein L-histidine = ADP + protein N-phospho-L-histidine.</text>
        <dbReference type="EC" id="2.7.13.3"/>
    </reaction>
</comment>
<dbReference type="PRINTS" id="PR00344">
    <property type="entry name" value="BCTRLSENSOR"/>
</dbReference>
<dbReference type="EC" id="2.7.13.3" evidence="3"/>